<feature type="domain" description="Threonyl/alanyl tRNA synthetase SAD" evidence="4">
    <location>
        <begin position="103"/>
        <end position="145"/>
    </location>
</feature>
<dbReference type="InterPro" id="IPR018163">
    <property type="entry name" value="Thr/Ala-tRNA-synth_IIc_edit"/>
</dbReference>
<dbReference type="Proteomes" id="UP000009375">
    <property type="component" value="Unassembled WGS sequence"/>
</dbReference>
<dbReference type="SMART" id="SM00863">
    <property type="entry name" value="tRNA_SAD"/>
    <property type="match status" value="1"/>
</dbReference>
<evidence type="ECO:0000313" key="6">
    <source>
        <dbReference type="Proteomes" id="UP000009375"/>
    </source>
</evidence>
<dbReference type="GO" id="GO:0002161">
    <property type="term" value="F:aminoacyl-tRNA deacylase activity"/>
    <property type="evidence" value="ECO:0007669"/>
    <property type="project" value="UniProtKB-ARBA"/>
</dbReference>
<keyword evidence="3" id="KW-0862">Zinc</keyword>
<evidence type="ECO:0000256" key="3">
    <source>
        <dbReference type="ARBA" id="ARBA00022833"/>
    </source>
</evidence>
<proteinExistence type="predicted"/>
<comment type="cofactor">
    <cofactor evidence="1">
        <name>Zn(2+)</name>
        <dbReference type="ChEBI" id="CHEBI:29105"/>
    </cofactor>
</comment>
<protein>
    <submittedName>
        <fullName evidence="5">Threonyl/alanyl tRNA synthetase SAD</fullName>
    </submittedName>
</protein>
<dbReference type="GO" id="GO:0043039">
    <property type="term" value="P:tRNA aminoacylation"/>
    <property type="evidence" value="ECO:0007669"/>
    <property type="project" value="InterPro"/>
</dbReference>
<evidence type="ECO:0000313" key="5">
    <source>
        <dbReference type="EMBL" id="EEZ93008.1"/>
    </source>
</evidence>
<name>D2EF82_PARA4</name>
<dbReference type="PANTHER" id="PTHR43462:SF1">
    <property type="entry name" value="ALANYL-TRNA EDITING PROTEIN AARSD1"/>
    <property type="match status" value="1"/>
</dbReference>
<evidence type="ECO:0000256" key="1">
    <source>
        <dbReference type="ARBA" id="ARBA00001947"/>
    </source>
</evidence>
<dbReference type="InterPro" id="IPR012947">
    <property type="entry name" value="tRNA_SAD"/>
</dbReference>
<keyword evidence="5" id="KW-0030">Aminoacyl-tRNA synthetase</keyword>
<keyword evidence="2" id="KW-0479">Metal-binding</keyword>
<dbReference type="GO" id="GO:0046872">
    <property type="term" value="F:metal ion binding"/>
    <property type="evidence" value="ECO:0007669"/>
    <property type="project" value="UniProtKB-KW"/>
</dbReference>
<organism evidence="5 6">
    <name type="scientific">Candidatus Parvarchaeum acidiphilum ARMAN-4</name>
    <dbReference type="NCBI Taxonomy" id="662760"/>
    <lineage>
        <taxon>Archaea</taxon>
        <taxon>Candidatus Parvarchaeota</taxon>
        <taxon>Candidatus Parvarchaeum</taxon>
    </lineage>
</organism>
<dbReference type="EMBL" id="GG730044">
    <property type="protein sequence ID" value="EEZ93008.1"/>
    <property type="molecule type" value="Genomic_DNA"/>
</dbReference>
<dbReference type="PANTHER" id="PTHR43462">
    <property type="entry name" value="ALANYL-TRNA EDITING PROTEIN"/>
    <property type="match status" value="1"/>
</dbReference>
<gene>
    <name evidence="5" type="ORF">BJBARM4_0396</name>
</gene>
<dbReference type="Gene3D" id="3.30.980.10">
    <property type="entry name" value="Threonyl-trna Synthetase, Chain A, domain 2"/>
    <property type="match status" value="1"/>
</dbReference>
<dbReference type="SUPFAM" id="SSF55186">
    <property type="entry name" value="ThrRS/AlaRS common domain"/>
    <property type="match status" value="1"/>
</dbReference>
<reference evidence="5 6" key="1">
    <citation type="journal article" date="2010" name="Proc. Natl. Acad. Sci. U.S.A.">
        <title>Enigmatic, ultrasmall, uncultivated Archaea.</title>
        <authorList>
            <person name="Baker B.J."/>
            <person name="Comolli L.R."/>
            <person name="Dick G.J."/>
            <person name="Hauser L.J."/>
            <person name="Hyatt D."/>
            <person name="Dill B.D."/>
            <person name="Land M.L."/>
            <person name="Verberkmoes N.C."/>
            <person name="Hettich R.L."/>
            <person name="Banfield J.F."/>
        </authorList>
    </citation>
    <scope>NUCLEOTIDE SEQUENCE [LARGE SCALE GENOMIC DNA]</scope>
</reference>
<sequence>MEESIEGARLHTAEHMFARALQEQGLDIHVRKADTYREDDIGKVYIKEIIPFEKITLAEKRVNEKILENLAVKEENFENLDEATKNNPKLRFNEDRLDKEKEVRVISIGDYDFSACKHLHVKQTKEIVMFTVKRISYLGGETEIEFLAGTYALMFLMQIKNQVINAAMERHFIPEKILDYIKNENERTNELEKEEKEIFYRILEENPQVILLKEVKISKFYGELNYFIKNNPEKCVNITYGKQIIILKGKDCTKDLQSFGEKIKGLGFAGNVTDNSINGKIDETKLKEVMDLWKA</sequence>
<evidence type="ECO:0000256" key="2">
    <source>
        <dbReference type="ARBA" id="ARBA00022723"/>
    </source>
</evidence>
<dbReference type="GO" id="GO:0005524">
    <property type="term" value="F:ATP binding"/>
    <property type="evidence" value="ECO:0007669"/>
    <property type="project" value="InterPro"/>
</dbReference>
<dbReference type="InterPro" id="IPR051335">
    <property type="entry name" value="Alanyl-tRNA_Editing_Enzymes"/>
</dbReference>
<accession>D2EF82</accession>
<evidence type="ECO:0000259" key="4">
    <source>
        <dbReference type="SMART" id="SM00863"/>
    </source>
</evidence>
<keyword evidence="5" id="KW-0436">Ligase</keyword>
<dbReference type="AlphaFoldDB" id="D2EF82"/>
<dbReference type="GO" id="GO:0004812">
    <property type="term" value="F:aminoacyl-tRNA ligase activity"/>
    <property type="evidence" value="ECO:0007669"/>
    <property type="project" value="UniProtKB-KW"/>
</dbReference>